<dbReference type="Gene3D" id="3.30.470.20">
    <property type="entry name" value="ATP-grasp fold, B domain"/>
    <property type="match status" value="1"/>
</dbReference>
<dbReference type="GO" id="GO:0004088">
    <property type="term" value="F:carbamoyl-phosphate synthase (glutamine-hydrolyzing) activity"/>
    <property type="evidence" value="ECO:0007669"/>
    <property type="project" value="TreeGrafter"/>
</dbReference>
<evidence type="ECO:0000313" key="8">
    <source>
        <dbReference type="Proteomes" id="UP000834106"/>
    </source>
</evidence>
<dbReference type="GO" id="GO:0005737">
    <property type="term" value="C:cytoplasm"/>
    <property type="evidence" value="ECO:0007669"/>
    <property type="project" value="TreeGrafter"/>
</dbReference>
<dbReference type="Gene3D" id="3.40.50.20">
    <property type="match status" value="1"/>
</dbReference>
<feature type="domain" description="Carbamoyl phosphate synthase preATP-grasp" evidence="6">
    <location>
        <begin position="1"/>
        <end position="86"/>
    </location>
</feature>
<evidence type="ECO:0000313" key="7">
    <source>
        <dbReference type="EMBL" id="CAI9755528.1"/>
    </source>
</evidence>
<dbReference type="Proteomes" id="UP000834106">
    <property type="component" value="Chromosome 2"/>
</dbReference>
<keyword evidence="3" id="KW-0547">Nucleotide-binding</keyword>
<evidence type="ECO:0000256" key="3">
    <source>
        <dbReference type="ARBA" id="ARBA00022741"/>
    </source>
</evidence>
<dbReference type="InterPro" id="IPR058047">
    <property type="entry name" value="CPSase_preATP-grasp"/>
</dbReference>
<keyword evidence="8" id="KW-1185">Reference proteome</keyword>
<comment type="catalytic activity">
    <reaction evidence="5">
        <text>hydrogencarbonate + NH4(+) + 2 ATP = carbamoyl phosphate + 2 ADP + phosphate + 2 H(+)</text>
        <dbReference type="Rhea" id="RHEA:18029"/>
        <dbReference type="ChEBI" id="CHEBI:15378"/>
        <dbReference type="ChEBI" id="CHEBI:17544"/>
        <dbReference type="ChEBI" id="CHEBI:28938"/>
        <dbReference type="ChEBI" id="CHEBI:30616"/>
        <dbReference type="ChEBI" id="CHEBI:43474"/>
        <dbReference type="ChEBI" id="CHEBI:58228"/>
        <dbReference type="ChEBI" id="CHEBI:456216"/>
        <dbReference type="EC" id="6.3.4.16"/>
    </reaction>
</comment>
<keyword evidence="2" id="KW-0479">Metal-binding</keyword>
<evidence type="ECO:0000256" key="4">
    <source>
        <dbReference type="ARBA" id="ARBA00022840"/>
    </source>
</evidence>
<dbReference type="GO" id="GO:0005524">
    <property type="term" value="F:ATP binding"/>
    <property type="evidence" value="ECO:0007669"/>
    <property type="project" value="UniProtKB-KW"/>
</dbReference>
<reference evidence="7" key="1">
    <citation type="submission" date="2023-05" db="EMBL/GenBank/DDBJ databases">
        <authorList>
            <person name="Huff M."/>
        </authorList>
    </citation>
    <scope>NUCLEOTIDE SEQUENCE</scope>
</reference>
<evidence type="ECO:0000256" key="1">
    <source>
        <dbReference type="ARBA" id="ARBA00022598"/>
    </source>
</evidence>
<dbReference type="InterPro" id="IPR016185">
    <property type="entry name" value="PreATP-grasp_dom_sf"/>
</dbReference>
<dbReference type="PANTHER" id="PTHR11405:SF53">
    <property type="entry name" value="CARBAMOYL-PHOSPHATE SYNTHASE [AMMONIA], MITOCHONDRIAL"/>
    <property type="match status" value="1"/>
</dbReference>
<dbReference type="GO" id="GO:0006541">
    <property type="term" value="P:glutamine metabolic process"/>
    <property type="evidence" value="ECO:0007669"/>
    <property type="project" value="TreeGrafter"/>
</dbReference>
<organism evidence="7 8">
    <name type="scientific">Fraxinus pennsylvanica</name>
    <dbReference type="NCBI Taxonomy" id="56036"/>
    <lineage>
        <taxon>Eukaryota</taxon>
        <taxon>Viridiplantae</taxon>
        <taxon>Streptophyta</taxon>
        <taxon>Embryophyta</taxon>
        <taxon>Tracheophyta</taxon>
        <taxon>Spermatophyta</taxon>
        <taxon>Magnoliopsida</taxon>
        <taxon>eudicotyledons</taxon>
        <taxon>Gunneridae</taxon>
        <taxon>Pentapetalae</taxon>
        <taxon>asterids</taxon>
        <taxon>lamiids</taxon>
        <taxon>Lamiales</taxon>
        <taxon>Oleaceae</taxon>
        <taxon>Oleeae</taxon>
        <taxon>Fraxinus</taxon>
    </lineage>
</organism>
<evidence type="ECO:0000256" key="2">
    <source>
        <dbReference type="ARBA" id="ARBA00022723"/>
    </source>
</evidence>
<dbReference type="GO" id="GO:0004087">
    <property type="term" value="F:carbamoyl-phosphate synthase (ammonia) activity"/>
    <property type="evidence" value="ECO:0007669"/>
    <property type="project" value="UniProtKB-EC"/>
</dbReference>
<dbReference type="GO" id="GO:0046872">
    <property type="term" value="F:metal ion binding"/>
    <property type="evidence" value="ECO:0007669"/>
    <property type="project" value="UniProtKB-KW"/>
</dbReference>
<accession>A0AAD1YQS2</accession>
<gene>
    <name evidence="7" type="ORF">FPE_LOCUS2959</name>
</gene>
<protein>
    <recommendedName>
        <fullName evidence="6">Carbamoyl phosphate synthase preATP-grasp domain-containing protein</fullName>
    </recommendedName>
</protein>
<proteinExistence type="predicted"/>
<evidence type="ECO:0000256" key="5">
    <source>
        <dbReference type="ARBA" id="ARBA00047359"/>
    </source>
</evidence>
<keyword evidence="1" id="KW-0436">Ligase</keyword>
<dbReference type="SUPFAM" id="SSF52440">
    <property type="entry name" value="PreATP-grasp domain"/>
    <property type="match status" value="1"/>
</dbReference>
<dbReference type="EMBL" id="OU503037">
    <property type="protein sequence ID" value="CAI9755528.1"/>
    <property type="molecule type" value="Genomic_DNA"/>
</dbReference>
<sequence>MMNSNPETVSTDYDTSDRLYFEPLTVEDVFNIIDWEGPDGIIVQFGGQTPLKMSISIQQYLDESKPKCRSGHGFVCIWGTSPDSIDAAEDRERFNAILKELEIEQPKIGIAE</sequence>
<keyword evidence="4" id="KW-0067">ATP-binding</keyword>
<evidence type="ECO:0000259" key="6">
    <source>
        <dbReference type="Pfam" id="PF25596"/>
    </source>
</evidence>
<name>A0AAD1YQS2_9LAMI</name>
<dbReference type="AlphaFoldDB" id="A0AAD1YQS2"/>
<dbReference type="PANTHER" id="PTHR11405">
    <property type="entry name" value="CARBAMOYLTRANSFERASE FAMILY MEMBER"/>
    <property type="match status" value="1"/>
</dbReference>
<dbReference type="Pfam" id="PF25596">
    <property type="entry name" value="CPSase_L_D1"/>
    <property type="match status" value="1"/>
</dbReference>
<dbReference type="FunFam" id="3.40.50.20:FF:000001">
    <property type="entry name" value="Carbamoyl-phosphate synthase large chain"/>
    <property type="match status" value="1"/>
</dbReference>